<keyword evidence="2" id="KW-1185">Reference proteome</keyword>
<protein>
    <submittedName>
        <fullName evidence="1">Uncharacterized protein</fullName>
    </submittedName>
</protein>
<evidence type="ECO:0000313" key="2">
    <source>
        <dbReference type="Proteomes" id="UP000593571"/>
    </source>
</evidence>
<accession>A0A7J8BF76</accession>
<dbReference type="Proteomes" id="UP000593571">
    <property type="component" value="Unassembled WGS sequence"/>
</dbReference>
<dbReference type="AlphaFoldDB" id="A0A7J8BF76"/>
<sequence length="143" mass="16460">MKKWKASPRLCVCQDKLGRAAVTDGTTKSSRRGVGLLVTITRRPGWRRSVFTPASPMISVSAEERCGRHYITRTLCASVICCFHVHLFWPQPVIWPNFQGGKEAKPRNWKLTMHVILIVQRKAFNGKVFKMYILLLKHLNELR</sequence>
<name>A0A7J8BF76_ROUAE</name>
<dbReference type="EMBL" id="JACASE010000017">
    <property type="protein sequence ID" value="KAF6397096.1"/>
    <property type="molecule type" value="Genomic_DNA"/>
</dbReference>
<gene>
    <name evidence="1" type="ORF">HJG63_009763</name>
</gene>
<reference evidence="1 2" key="1">
    <citation type="journal article" date="2020" name="Nature">
        <title>Six reference-quality genomes reveal evolution of bat adaptations.</title>
        <authorList>
            <person name="Jebb D."/>
            <person name="Huang Z."/>
            <person name="Pippel M."/>
            <person name="Hughes G.M."/>
            <person name="Lavrichenko K."/>
            <person name="Devanna P."/>
            <person name="Winkler S."/>
            <person name="Jermiin L.S."/>
            <person name="Skirmuntt E.C."/>
            <person name="Katzourakis A."/>
            <person name="Burkitt-Gray L."/>
            <person name="Ray D.A."/>
            <person name="Sullivan K.A.M."/>
            <person name="Roscito J.G."/>
            <person name="Kirilenko B.M."/>
            <person name="Davalos L.M."/>
            <person name="Corthals A.P."/>
            <person name="Power M.L."/>
            <person name="Jones G."/>
            <person name="Ransome R.D."/>
            <person name="Dechmann D.K.N."/>
            <person name="Locatelli A.G."/>
            <person name="Puechmaille S.J."/>
            <person name="Fedrigo O."/>
            <person name="Jarvis E.D."/>
            <person name="Hiller M."/>
            <person name="Vernes S.C."/>
            <person name="Myers E.W."/>
            <person name="Teeling E.C."/>
        </authorList>
    </citation>
    <scope>NUCLEOTIDE SEQUENCE [LARGE SCALE GENOMIC DNA]</scope>
    <source>
        <strain evidence="1">MRouAeg1</strain>
        <tissue evidence="1">Muscle</tissue>
    </source>
</reference>
<organism evidence="1 2">
    <name type="scientific">Rousettus aegyptiacus</name>
    <name type="common">Egyptian fruit bat</name>
    <name type="synonym">Pteropus aegyptiacus</name>
    <dbReference type="NCBI Taxonomy" id="9407"/>
    <lineage>
        <taxon>Eukaryota</taxon>
        <taxon>Metazoa</taxon>
        <taxon>Chordata</taxon>
        <taxon>Craniata</taxon>
        <taxon>Vertebrata</taxon>
        <taxon>Euteleostomi</taxon>
        <taxon>Mammalia</taxon>
        <taxon>Eutheria</taxon>
        <taxon>Laurasiatheria</taxon>
        <taxon>Chiroptera</taxon>
        <taxon>Yinpterochiroptera</taxon>
        <taxon>Pteropodoidea</taxon>
        <taxon>Pteropodidae</taxon>
        <taxon>Rousettinae</taxon>
        <taxon>Rousettus</taxon>
    </lineage>
</organism>
<comment type="caution">
    <text evidence="1">The sequence shown here is derived from an EMBL/GenBank/DDBJ whole genome shotgun (WGS) entry which is preliminary data.</text>
</comment>
<proteinExistence type="predicted"/>
<evidence type="ECO:0000313" key="1">
    <source>
        <dbReference type="EMBL" id="KAF6397096.1"/>
    </source>
</evidence>